<organism evidence="1">
    <name type="scientific">Lotus japonicus</name>
    <name type="common">Lotus corniculatus var. japonicus</name>
    <dbReference type="NCBI Taxonomy" id="34305"/>
    <lineage>
        <taxon>Eukaryota</taxon>
        <taxon>Viridiplantae</taxon>
        <taxon>Streptophyta</taxon>
        <taxon>Embryophyta</taxon>
        <taxon>Tracheophyta</taxon>
        <taxon>Spermatophyta</taxon>
        <taxon>Magnoliopsida</taxon>
        <taxon>eudicotyledons</taxon>
        <taxon>Gunneridae</taxon>
        <taxon>Pentapetalae</taxon>
        <taxon>rosids</taxon>
        <taxon>fabids</taxon>
        <taxon>Fabales</taxon>
        <taxon>Fabaceae</taxon>
        <taxon>Papilionoideae</taxon>
        <taxon>50 kb inversion clade</taxon>
        <taxon>NPAAA clade</taxon>
        <taxon>Hologalegina</taxon>
        <taxon>robinioid clade</taxon>
        <taxon>Loteae</taxon>
        <taxon>Lotus</taxon>
    </lineage>
</organism>
<name>I3SVQ1_LOTJA</name>
<proteinExistence type="evidence at transcript level"/>
<evidence type="ECO:0000313" key="1">
    <source>
        <dbReference type="EMBL" id="AFK44343.1"/>
    </source>
</evidence>
<dbReference type="AlphaFoldDB" id="I3SVQ1"/>
<sequence>MVASVSVNVVMVSVAGNQTIVLLKRCYHRESASRFPNQLHAPRELLLLCTQLEP</sequence>
<reference evidence="1" key="1">
    <citation type="submission" date="2012-05" db="EMBL/GenBank/DDBJ databases">
        <authorList>
            <person name="Krishnakumar V."/>
            <person name="Cheung F."/>
            <person name="Xiao Y."/>
            <person name="Chan A."/>
            <person name="Moskal W.A."/>
            <person name="Town C.D."/>
        </authorList>
    </citation>
    <scope>NUCLEOTIDE SEQUENCE</scope>
</reference>
<protein>
    <submittedName>
        <fullName evidence="1">Uncharacterized protein</fullName>
    </submittedName>
</protein>
<dbReference type="EMBL" id="BT144549">
    <property type="protein sequence ID" value="AFK44343.1"/>
    <property type="molecule type" value="mRNA"/>
</dbReference>
<accession>I3SVQ1</accession>